<feature type="compositionally biased region" description="Basic and acidic residues" evidence="1">
    <location>
        <begin position="120"/>
        <end position="129"/>
    </location>
</feature>
<reference evidence="5" key="1">
    <citation type="journal article" date="2019" name="Int. J. Syst. Evol. Microbiol.">
        <title>The Global Catalogue of Microorganisms (GCM) 10K type strain sequencing project: providing services to taxonomists for standard genome sequencing and annotation.</title>
        <authorList>
            <consortium name="The Broad Institute Genomics Platform"/>
            <consortium name="The Broad Institute Genome Sequencing Center for Infectious Disease"/>
            <person name="Wu L."/>
            <person name="Ma J."/>
        </authorList>
    </citation>
    <scope>NUCLEOTIDE SEQUENCE [LARGE SCALE GENOMIC DNA]</scope>
    <source>
        <strain evidence="5">CGMCC 1.12237</strain>
    </source>
</reference>
<proteinExistence type="predicted"/>
<sequence length="234" mass="26431">MPMNYHDSRSRSAQRAKRRRTNIILNTLIAIVIALILIVGSSIFLGETKTEKEQANAEQSNQDRLNDDKQNNEPVSGNKDDSDKADESDQQDDSDQSDELDENNDDDNVDENSDSGTSEIIEKETTEKNVEKIIINPAWEPVGTEQVNGHQPSSEMGSIDWNEKLKAGAYAIGTTVDNMTAWWVGRGENPETQSVLTVQAKDSDDIYRVYIEWVDGKGWKPTKMKKLYENDIEY</sequence>
<name>A0ABW0LLG9_9BACI</name>
<dbReference type="EMBL" id="JBHSMC010000029">
    <property type="protein sequence ID" value="MFC5466680.1"/>
    <property type="molecule type" value="Genomic_DNA"/>
</dbReference>
<feature type="compositionally biased region" description="Basic and acidic residues" evidence="1">
    <location>
        <begin position="78"/>
        <end position="87"/>
    </location>
</feature>
<dbReference type="Proteomes" id="UP001596147">
    <property type="component" value="Unassembled WGS sequence"/>
</dbReference>
<feature type="domain" description="DUF1510" evidence="3">
    <location>
        <begin position="134"/>
        <end position="227"/>
    </location>
</feature>
<feature type="transmembrane region" description="Helical" evidence="2">
    <location>
        <begin position="21"/>
        <end position="45"/>
    </location>
</feature>
<dbReference type="Pfam" id="PF07423">
    <property type="entry name" value="DUF1510"/>
    <property type="match status" value="1"/>
</dbReference>
<keyword evidence="2" id="KW-0472">Membrane</keyword>
<organism evidence="4 5">
    <name type="scientific">Lederbergia graminis</name>
    <dbReference type="NCBI Taxonomy" id="735518"/>
    <lineage>
        <taxon>Bacteria</taxon>
        <taxon>Bacillati</taxon>
        <taxon>Bacillota</taxon>
        <taxon>Bacilli</taxon>
        <taxon>Bacillales</taxon>
        <taxon>Bacillaceae</taxon>
        <taxon>Lederbergia</taxon>
    </lineage>
</organism>
<keyword evidence="5" id="KW-1185">Reference proteome</keyword>
<evidence type="ECO:0000313" key="4">
    <source>
        <dbReference type="EMBL" id="MFC5466680.1"/>
    </source>
</evidence>
<dbReference type="RefSeq" id="WP_144920340.1">
    <property type="nucleotide sequence ID" value="NZ_JBHSMC010000029.1"/>
</dbReference>
<protein>
    <submittedName>
        <fullName evidence="4">YrrS family protein</fullName>
    </submittedName>
</protein>
<dbReference type="InterPro" id="IPR009988">
    <property type="entry name" value="DUF1510"/>
</dbReference>
<evidence type="ECO:0000256" key="1">
    <source>
        <dbReference type="SAM" id="MobiDB-lite"/>
    </source>
</evidence>
<keyword evidence="2" id="KW-0812">Transmembrane</keyword>
<evidence type="ECO:0000313" key="5">
    <source>
        <dbReference type="Proteomes" id="UP001596147"/>
    </source>
</evidence>
<evidence type="ECO:0000256" key="2">
    <source>
        <dbReference type="SAM" id="Phobius"/>
    </source>
</evidence>
<keyword evidence="2" id="KW-1133">Transmembrane helix</keyword>
<accession>A0ABW0LLG9</accession>
<gene>
    <name evidence="4" type="ORF">ACFPM4_18300</name>
</gene>
<evidence type="ECO:0000259" key="3">
    <source>
        <dbReference type="Pfam" id="PF07423"/>
    </source>
</evidence>
<feature type="compositionally biased region" description="Acidic residues" evidence="1">
    <location>
        <begin position="88"/>
        <end position="113"/>
    </location>
</feature>
<feature type="region of interest" description="Disordered" evidence="1">
    <location>
        <begin position="51"/>
        <end position="129"/>
    </location>
</feature>
<comment type="caution">
    <text evidence="4">The sequence shown here is derived from an EMBL/GenBank/DDBJ whole genome shotgun (WGS) entry which is preliminary data.</text>
</comment>